<sequence length="288" mass="30220">MAPPTSREDILARLREQMAQGKPIVGAGAGIGLSAKSIEDGGADLIIVYNSGRFRMAGRGSLAGLMPYGNANDVVMDMASEVLPIVQSTPVLAGVCATDPFRDMPSFVKQLAEKGFAGVQNFPTVGLIDGTFRAHLEATGMSYDAEVAMIAAAHDMDMLTTPYVFNAAEASKMARAGADVLVAHMGLTTSGSVGAASASSKTLDECVALIQEIRDAAVKISPDVVVLCHGGPIAGPEDAQYVLSRTEGVHGFYGASSMERLPVERAIADVTRRFKRLDMTAPGTREQQ</sequence>
<dbReference type="InterPro" id="IPR051353">
    <property type="entry name" value="Tobamovirus_resist_UPF0261"/>
</dbReference>
<dbReference type="SUPFAM" id="SSF51621">
    <property type="entry name" value="Phosphoenolpyruvate/pyruvate domain"/>
    <property type="match status" value="1"/>
</dbReference>
<dbReference type="EMBL" id="SRPY01000148">
    <property type="protein sequence ID" value="KAG5927905.1"/>
    <property type="molecule type" value="Genomic_DNA"/>
</dbReference>
<gene>
    <name evidence="2" type="ORF">E4U42_001582</name>
</gene>
<dbReference type="GO" id="GO:0003824">
    <property type="term" value="F:catalytic activity"/>
    <property type="evidence" value="ECO:0007669"/>
    <property type="project" value="InterPro"/>
</dbReference>
<dbReference type="PANTHER" id="PTHR31862:SF1">
    <property type="entry name" value="UPF0261 DOMAIN PROTEIN (AFU_ORTHOLOGUE AFUA_1G10120)"/>
    <property type="match status" value="1"/>
</dbReference>
<feature type="domain" description="TIM-barrel" evidence="1">
    <location>
        <begin position="10"/>
        <end position="276"/>
    </location>
</feature>
<dbReference type="PANTHER" id="PTHR31862">
    <property type="entry name" value="UPF0261 DOMAIN PROTEIN (AFU_ORTHOLOGUE AFUA_1G10120)"/>
    <property type="match status" value="1"/>
</dbReference>
<dbReference type="AlphaFoldDB" id="A0A8K0J985"/>
<dbReference type="InterPro" id="IPR015813">
    <property type="entry name" value="Pyrv/PenolPyrv_kinase-like_dom"/>
</dbReference>
<dbReference type="OrthoDB" id="10264588at2759"/>
<dbReference type="Proteomes" id="UP000811619">
    <property type="component" value="Unassembled WGS sequence"/>
</dbReference>
<reference evidence="2" key="1">
    <citation type="journal article" date="2020" name="bioRxiv">
        <title>Whole genome comparisons of ergot fungi reveals the divergence and evolution of species within the genus Claviceps are the result of varying mechanisms driving genome evolution and host range expansion.</title>
        <authorList>
            <person name="Wyka S.A."/>
            <person name="Mondo S.J."/>
            <person name="Liu M."/>
            <person name="Dettman J."/>
            <person name="Nalam V."/>
            <person name="Broders K.D."/>
        </authorList>
    </citation>
    <scope>NUCLEOTIDE SEQUENCE</scope>
    <source>
        <strain evidence="2">CCC 489</strain>
    </source>
</reference>
<keyword evidence="3" id="KW-1185">Reference proteome</keyword>
<accession>A0A8K0J985</accession>
<dbReference type="InterPro" id="IPR013785">
    <property type="entry name" value="Aldolase_TIM"/>
</dbReference>
<organism evidence="2 3">
    <name type="scientific">Claviceps africana</name>
    <dbReference type="NCBI Taxonomy" id="83212"/>
    <lineage>
        <taxon>Eukaryota</taxon>
        <taxon>Fungi</taxon>
        <taxon>Dikarya</taxon>
        <taxon>Ascomycota</taxon>
        <taxon>Pezizomycotina</taxon>
        <taxon>Sordariomycetes</taxon>
        <taxon>Hypocreomycetidae</taxon>
        <taxon>Hypocreales</taxon>
        <taxon>Clavicipitaceae</taxon>
        <taxon>Claviceps</taxon>
    </lineage>
</organism>
<dbReference type="Gene3D" id="1.20.5.460">
    <property type="entry name" value="Single helix bin"/>
    <property type="match status" value="1"/>
</dbReference>
<evidence type="ECO:0000259" key="1">
    <source>
        <dbReference type="Pfam" id="PF09370"/>
    </source>
</evidence>
<dbReference type="InterPro" id="IPR009215">
    <property type="entry name" value="TIM-br_IGPS-like"/>
</dbReference>
<dbReference type="Gene3D" id="3.20.20.70">
    <property type="entry name" value="Aldolase class I"/>
    <property type="match status" value="1"/>
</dbReference>
<protein>
    <recommendedName>
        <fullName evidence="1">TIM-barrel domain-containing protein</fullName>
    </recommendedName>
</protein>
<dbReference type="Pfam" id="PF09370">
    <property type="entry name" value="PEP_hydrolase"/>
    <property type="match status" value="1"/>
</dbReference>
<dbReference type="PIRSF" id="PIRSF034452">
    <property type="entry name" value="TIM-br_sig_trnsd"/>
    <property type="match status" value="1"/>
</dbReference>
<comment type="caution">
    <text evidence="2">The sequence shown here is derived from an EMBL/GenBank/DDBJ whole genome shotgun (WGS) entry which is preliminary data.</text>
</comment>
<evidence type="ECO:0000313" key="2">
    <source>
        <dbReference type="EMBL" id="KAG5927905.1"/>
    </source>
</evidence>
<proteinExistence type="predicted"/>
<evidence type="ECO:0000313" key="3">
    <source>
        <dbReference type="Proteomes" id="UP000811619"/>
    </source>
</evidence>
<name>A0A8K0J985_9HYPO</name>